<feature type="coiled-coil region" evidence="4">
    <location>
        <begin position="1084"/>
        <end position="1111"/>
    </location>
</feature>
<evidence type="ECO:0000256" key="2">
    <source>
        <dbReference type="ARBA" id="ARBA00029447"/>
    </source>
</evidence>
<dbReference type="Gene3D" id="1.20.120.1530">
    <property type="match status" value="3"/>
</dbReference>
<dbReference type="Gene3D" id="6.10.340.10">
    <property type="match status" value="1"/>
</dbReference>
<dbReference type="GO" id="GO:0007165">
    <property type="term" value="P:signal transduction"/>
    <property type="evidence" value="ECO:0007669"/>
    <property type="project" value="UniProtKB-KW"/>
</dbReference>
<dbReference type="InterPro" id="IPR051310">
    <property type="entry name" value="MCP_chemotaxis"/>
</dbReference>
<keyword evidence="6" id="KW-0812">Transmembrane</keyword>
<dbReference type="InterPro" id="IPR003660">
    <property type="entry name" value="HAMP_dom"/>
</dbReference>
<evidence type="ECO:0000256" key="5">
    <source>
        <dbReference type="SAM" id="MobiDB-lite"/>
    </source>
</evidence>
<dbReference type="EMBL" id="DF820456">
    <property type="protein sequence ID" value="GAK50593.1"/>
    <property type="molecule type" value="Genomic_DNA"/>
</dbReference>
<feature type="transmembrane region" description="Helical" evidence="6">
    <location>
        <begin position="315"/>
        <end position="336"/>
    </location>
</feature>
<dbReference type="Gene3D" id="1.10.287.950">
    <property type="entry name" value="Methyl-accepting chemotaxis protein"/>
    <property type="match status" value="1"/>
</dbReference>
<keyword evidence="4" id="KW-0175">Coiled coil</keyword>
<evidence type="ECO:0000256" key="6">
    <source>
        <dbReference type="SAM" id="Phobius"/>
    </source>
</evidence>
<keyword evidence="6" id="KW-1133">Transmembrane helix</keyword>
<keyword evidence="3" id="KW-0807">Transducer</keyword>
<dbReference type="Pfam" id="PF18947">
    <property type="entry name" value="HAMP_2"/>
    <property type="match status" value="3"/>
</dbReference>
<dbReference type="PANTHER" id="PTHR43531:SF11">
    <property type="entry name" value="METHYL-ACCEPTING CHEMOTAXIS PROTEIN 3"/>
    <property type="match status" value="1"/>
</dbReference>
<evidence type="ECO:0000256" key="4">
    <source>
        <dbReference type="SAM" id="Coils"/>
    </source>
</evidence>
<dbReference type="CDD" id="cd06225">
    <property type="entry name" value="HAMP"/>
    <property type="match status" value="3"/>
</dbReference>
<comment type="similarity">
    <text evidence="2">Belongs to the methyl-accepting chemotaxis (MCP) protein family.</text>
</comment>
<dbReference type="PROSITE" id="PS50111">
    <property type="entry name" value="CHEMOTAXIS_TRANSDUC_2"/>
    <property type="match status" value="1"/>
</dbReference>
<dbReference type="Proteomes" id="UP000030700">
    <property type="component" value="Unassembled WGS sequence"/>
</dbReference>
<feature type="domain" description="Methyl-accepting transducer" evidence="7">
    <location>
        <begin position="898"/>
        <end position="1113"/>
    </location>
</feature>
<dbReference type="SMART" id="SM00304">
    <property type="entry name" value="HAMP"/>
    <property type="match status" value="6"/>
</dbReference>
<evidence type="ECO:0000259" key="7">
    <source>
        <dbReference type="PROSITE" id="PS50111"/>
    </source>
</evidence>
<dbReference type="GO" id="GO:0004888">
    <property type="term" value="F:transmembrane signaling receptor activity"/>
    <property type="evidence" value="ECO:0007669"/>
    <property type="project" value="TreeGrafter"/>
</dbReference>
<evidence type="ECO:0000259" key="8">
    <source>
        <dbReference type="PROSITE" id="PS50885"/>
    </source>
</evidence>
<dbReference type="AlphaFoldDB" id="A0A0S6VYD6"/>
<feature type="domain" description="HAMP" evidence="8">
    <location>
        <begin position="542"/>
        <end position="594"/>
    </location>
</feature>
<organism evidence="9">
    <name type="scientific">Candidatus Moduliflexus flocculans</name>
    <dbReference type="NCBI Taxonomy" id="1499966"/>
    <lineage>
        <taxon>Bacteria</taxon>
        <taxon>Candidatus Moduliflexota</taxon>
        <taxon>Candidatus Moduliflexia</taxon>
        <taxon>Candidatus Moduliflexales</taxon>
        <taxon>Candidatus Moduliflexaceae</taxon>
    </lineage>
</organism>
<reference evidence="9" key="1">
    <citation type="journal article" date="2015" name="PeerJ">
        <title>First genomic representation of candidate bacterial phylum KSB3 points to enhanced environmental sensing as a trigger of wastewater bulking.</title>
        <authorList>
            <person name="Sekiguchi Y."/>
            <person name="Ohashi A."/>
            <person name="Parks D.H."/>
            <person name="Yamauchi T."/>
            <person name="Tyson G.W."/>
            <person name="Hugenholtz P."/>
        </authorList>
    </citation>
    <scope>NUCLEOTIDE SEQUENCE [LARGE SCALE GENOMIC DNA]</scope>
</reference>
<evidence type="ECO:0000313" key="10">
    <source>
        <dbReference type="Proteomes" id="UP000030700"/>
    </source>
</evidence>
<dbReference type="SUPFAM" id="SSF58104">
    <property type="entry name" value="Methyl-accepting chemotaxis protein (MCP) signaling domain"/>
    <property type="match status" value="1"/>
</dbReference>
<protein>
    <submittedName>
        <fullName evidence="9">Methyl-accepting chemotaxis sensory transducer</fullName>
    </submittedName>
</protein>
<dbReference type="GO" id="GO:0006935">
    <property type="term" value="P:chemotaxis"/>
    <property type="evidence" value="ECO:0007669"/>
    <property type="project" value="UniProtKB-KW"/>
</dbReference>
<feature type="transmembrane region" description="Helical" evidence="6">
    <location>
        <begin position="12"/>
        <end position="36"/>
    </location>
</feature>
<feature type="domain" description="HAMP" evidence="8">
    <location>
        <begin position="713"/>
        <end position="763"/>
    </location>
</feature>
<keyword evidence="1" id="KW-0145">Chemotaxis</keyword>
<name>A0A0S6VYD6_9BACT</name>
<keyword evidence="10" id="KW-1185">Reference proteome</keyword>
<dbReference type="PROSITE" id="PS50885">
    <property type="entry name" value="HAMP"/>
    <property type="match status" value="5"/>
</dbReference>
<proteinExistence type="inferred from homology"/>
<feature type="domain" description="HAMP" evidence="8">
    <location>
        <begin position="333"/>
        <end position="386"/>
    </location>
</feature>
<dbReference type="HOGENOM" id="CLU_000445_107_20_0"/>
<evidence type="ECO:0000313" key="9">
    <source>
        <dbReference type="EMBL" id="GAK50593.1"/>
    </source>
</evidence>
<evidence type="ECO:0000256" key="1">
    <source>
        <dbReference type="ARBA" id="ARBA00022500"/>
    </source>
</evidence>
<feature type="domain" description="HAMP" evidence="8">
    <location>
        <begin position="453"/>
        <end position="503"/>
    </location>
</feature>
<gene>
    <name evidence="9" type="ORF">U14_01826</name>
</gene>
<dbReference type="PANTHER" id="PTHR43531">
    <property type="entry name" value="PROTEIN ICFG"/>
    <property type="match status" value="1"/>
</dbReference>
<dbReference type="Pfam" id="PF00672">
    <property type="entry name" value="HAMP"/>
    <property type="match status" value="1"/>
</dbReference>
<evidence type="ECO:0000256" key="3">
    <source>
        <dbReference type="PROSITE-ProRule" id="PRU00284"/>
    </source>
</evidence>
<keyword evidence="6" id="KW-0472">Membrane</keyword>
<sequence>MPKLFRIADWSIVTKLLAVNILVFVAVAGIVGVNLWSARQIKDQVLTTISQDVTRMANNAALSRDVNAVFADTNLLINTFLQRRDVLETERTRLTDVLQRQLASSDNSQDIQASLQQFLNTLERLFNYGVPIITINEKMQQSNKAITDSLAELEKSLSDTIISRTIEGKDFELIALQQVSALIPDYRMALMKTQNLLVISRQAYLGTAEVQDDYENQLTKNLTDLKNNFGTVKSAGESFLEISRTLETLAGTYAEQVGEYHQALRDFQTQIIALNNEQSKLATLMKRVDEGVAQTTQRIEGEVISKTAASTQTTLTLSAVVAFVLICVAVFAIRMIRPIVALSKTATQLSQGNLNCMIPKRRSQDEIGTLSRAFEQLVEYLQDMAGTATSIAQGNLSRQVQPKSKQDTLGQAFINMSTYLNTIASAATAIANGDIRQAVRPKSSDDVLGNAFERLVAYIQDTAQIAEKIAGGDLTIEVNVLSDEDVLGKSFSLMAQTLRGIIEEINGLITSASEGKLSVRGDADHFNGEYAQIVAGINATLDAVVEPVSMAAEYMRRMATGDFPPPITEEYKGDFNLIKQSLNTLIANLQGLIQVAEQVADGNLAVSVHVLSEQDRLGKSLSRMVETIRHIVESINHLTDAVQNGTLDARGNVSQFGGEYARIIQGVNKTLDAVVTPLNVTAEAIALIANGKMPQKISEAYQGDFNTIKQNVNLLIDAVETTTKIAEEIANGNMQVEVVERSENDRLMKALNRMIRRLQTILIETNALIQDIRDGRLEARGNAAEFEGGWKELVSGINDVIAAFVAPIKMASDSVERISIGEIPSLITQEYKGDFNHIKRNLNELITATNEVTRVAEQMAQGDLMVEVNERSTDDALMRALNTMIRQFKDVVKQVKGAANTMASSSEQLRSSAEGMATGASHQAAATEEVSSSMEEMVANIQQNAENAKQTEHIATQSANFAEESGQVVAEAVVAMKQIAQKIRIIEEIAGQTRLLSLNATIEAARAQEHGKAFSVVAAEVRKLSEVTKNAAEEINELATSSFDVSTKAGEMLNTVVPSIHKTADLVHEISAASGEQRIGAEQVNRAIQQLDQITQQNAAATEQIASTANALANQAEQLQQLMMFFNIQAEEENASPKSGLEKPPSSPSPAKQFNTPFHKMPDAARKTLAFRPEIILNDEHDAEFERY</sequence>
<feature type="domain" description="HAMP" evidence="8">
    <location>
        <begin position="843"/>
        <end position="893"/>
    </location>
</feature>
<dbReference type="STRING" id="1499966.U14_01826"/>
<dbReference type="SUPFAM" id="SSF158472">
    <property type="entry name" value="HAMP domain-like"/>
    <property type="match status" value="1"/>
</dbReference>
<dbReference type="GO" id="GO:0005886">
    <property type="term" value="C:plasma membrane"/>
    <property type="evidence" value="ECO:0007669"/>
    <property type="project" value="TreeGrafter"/>
</dbReference>
<feature type="region of interest" description="Disordered" evidence="5">
    <location>
        <begin position="1133"/>
        <end position="1158"/>
    </location>
</feature>
<dbReference type="SMART" id="SM00283">
    <property type="entry name" value="MA"/>
    <property type="match status" value="1"/>
</dbReference>
<dbReference type="InterPro" id="IPR004089">
    <property type="entry name" value="MCPsignal_dom"/>
</dbReference>
<accession>A0A0S6VYD6</accession>
<dbReference type="Pfam" id="PF00015">
    <property type="entry name" value="MCPsignal"/>
    <property type="match status" value="1"/>
</dbReference>